<dbReference type="EC" id="2.6.1.42" evidence="7"/>
<dbReference type="Gene3D" id="3.20.10.10">
    <property type="entry name" value="D-amino Acid Aminotransferase, subunit A, domain 2"/>
    <property type="match status" value="1"/>
</dbReference>
<dbReference type="GO" id="GO:0008652">
    <property type="term" value="P:amino acid biosynthetic process"/>
    <property type="evidence" value="ECO:0007669"/>
    <property type="project" value="UniProtKB-ARBA"/>
</dbReference>
<comment type="pathway">
    <text evidence="3">Amino-acid biosynthesis; L-isoleucine biosynthesis; L-isoleucine from 2-oxobutanoate: step 4/4.</text>
</comment>
<evidence type="ECO:0000256" key="9">
    <source>
        <dbReference type="ARBA" id="ARBA00022898"/>
    </source>
</evidence>
<keyword evidence="9 15" id="KW-0663">Pyridoxal phosphate</keyword>
<dbReference type="Proteomes" id="UP000287447">
    <property type="component" value="Unassembled WGS sequence"/>
</dbReference>
<gene>
    <name evidence="16" type="ORF">EOI86_21495</name>
</gene>
<dbReference type="InterPro" id="IPR036038">
    <property type="entry name" value="Aminotransferase-like"/>
</dbReference>
<keyword evidence="10" id="KW-0100">Branched-chain amino acid biosynthesis</keyword>
<evidence type="ECO:0000256" key="13">
    <source>
        <dbReference type="ARBA" id="ARBA00049229"/>
    </source>
</evidence>
<comment type="similarity">
    <text evidence="6 14">Belongs to the class-IV pyridoxal-phosphate-dependent aminotransferase family.</text>
</comment>
<dbReference type="OrthoDB" id="9805628at2"/>
<proteinExistence type="inferred from homology"/>
<dbReference type="GO" id="GO:0004084">
    <property type="term" value="F:branched-chain-amino-acid transaminase activity"/>
    <property type="evidence" value="ECO:0007669"/>
    <property type="project" value="UniProtKB-EC"/>
</dbReference>
<organism evidence="16 17">
    <name type="scientific">Hwanghaeella grinnelliae</name>
    <dbReference type="NCBI Taxonomy" id="2500179"/>
    <lineage>
        <taxon>Bacteria</taxon>
        <taxon>Pseudomonadati</taxon>
        <taxon>Pseudomonadota</taxon>
        <taxon>Alphaproteobacteria</taxon>
        <taxon>Rhodospirillales</taxon>
        <taxon>Rhodospirillaceae</taxon>
        <taxon>Hwanghaeella</taxon>
    </lineage>
</organism>
<evidence type="ECO:0000256" key="14">
    <source>
        <dbReference type="RuleBase" id="RU004106"/>
    </source>
</evidence>
<dbReference type="InterPro" id="IPR043132">
    <property type="entry name" value="BCAT-like_C"/>
</dbReference>
<comment type="catalytic activity">
    <reaction evidence="12">
        <text>L-isoleucine + 2-oxoglutarate = (S)-3-methyl-2-oxopentanoate + L-glutamate</text>
        <dbReference type="Rhea" id="RHEA:24801"/>
        <dbReference type="ChEBI" id="CHEBI:16810"/>
        <dbReference type="ChEBI" id="CHEBI:29985"/>
        <dbReference type="ChEBI" id="CHEBI:35146"/>
        <dbReference type="ChEBI" id="CHEBI:58045"/>
        <dbReference type="EC" id="2.6.1.42"/>
    </reaction>
</comment>
<dbReference type="FunFam" id="3.20.10.10:FF:000002">
    <property type="entry name" value="D-alanine aminotransferase"/>
    <property type="match status" value="1"/>
</dbReference>
<evidence type="ECO:0000256" key="2">
    <source>
        <dbReference type="ARBA" id="ARBA00003109"/>
    </source>
</evidence>
<dbReference type="Gene3D" id="3.30.470.10">
    <property type="match status" value="1"/>
</dbReference>
<evidence type="ECO:0000256" key="15">
    <source>
        <dbReference type="RuleBase" id="RU004516"/>
    </source>
</evidence>
<dbReference type="PROSITE" id="PS00770">
    <property type="entry name" value="AA_TRANSFER_CLASS_4"/>
    <property type="match status" value="1"/>
</dbReference>
<dbReference type="InterPro" id="IPR001544">
    <property type="entry name" value="Aminotrans_IV"/>
</dbReference>
<comment type="pathway">
    <text evidence="5">Amino-acid biosynthesis; L-leucine biosynthesis; L-leucine from 3-methyl-2-oxobutanoate: step 4/4.</text>
</comment>
<dbReference type="InterPro" id="IPR018300">
    <property type="entry name" value="Aminotrans_IV_CS"/>
</dbReference>
<comment type="catalytic activity">
    <reaction evidence="13">
        <text>L-leucine + 2-oxoglutarate = 4-methyl-2-oxopentanoate + L-glutamate</text>
        <dbReference type="Rhea" id="RHEA:18321"/>
        <dbReference type="ChEBI" id="CHEBI:16810"/>
        <dbReference type="ChEBI" id="CHEBI:17865"/>
        <dbReference type="ChEBI" id="CHEBI:29985"/>
        <dbReference type="ChEBI" id="CHEBI:57427"/>
        <dbReference type="EC" id="2.6.1.42"/>
    </reaction>
</comment>
<evidence type="ECO:0000256" key="5">
    <source>
        <dbReference type="ARBA" id="ARBA00005072"/>
    </source>
</evidence>
<comment type="caution">
    <text evidence="16">The sequence shown here is derived from an EMBL/GenBank/DDBJ whole genome shotgun (WGS) entry which is preliminary data.</text>
</comment>
<evidence type="ECO:0000256" key="10">
    <source>
        <dbReference type="ARBA" id="ARBA00023304"/>
    </source>
</evidence>
<comment type="catalytic activity">
    <reaction evidence="11">
        <text>L-valine + 2-oxoglutarate = 3-methyl-2-oxobutanoate + L-glutamate</text>
        <dbReference type="Rhea" id="RHEA:24813"/>
        <dbReference type="ChEBI" id="CHEBI:11851"/>
        <dbReference type="ChEBI" id="CHEBI:16810"/>
        <dbReference type="ChEBI" id="CHEBI:29985"/>
        <dbReference type="ChEBI" id="CHEBI:57762"/>
        <dbReference type="EC" id="2.6.1.42"/>
    </reaction>
</comment>
<keyword evidence="10" id="KW-0028">Amino-acid biosynthesis</keyword>
<dbReference type="AlphaFoldDB" id="A0A437QGP2"/>
<dbReference type="PANTHER" id="PTHR42743">
    <property type="entry name" value="AMINO-ACID AMINOTRANSFERASE"/>
    <property type="match status" value="1"/>
</dbReference>
<dbReference type="InterPro" id="IPR043131">
    <property type="entry name" value="BCAT-like_N"/>
</dbReference>
<dbReference type="EMBL" id="SADE01000004">
    <property type="protein sequence ID" value="RVU33723.1"/>
    <property type="molecule type" value="Genomic_DNA"/>
</dbReference>
<evidence type="ECO:0000256" key="4">
    <source>
        <dbReference type="ARBA" id="ARBA00004931"/>
    </source>
</evidence>
<comment type="function">
    <text evidence="2">Acts on leucine, isoleucine and valine.</text>
</comment>
<evidence type="ECO:0000256" key="12">
    <source>
        <dbReference type="ARBA" id="ARBA00048798"/>
    </source>
</evidence>
<dbReference type="InterPro" id="IPR050571">
    <property type="entry name" value="Class-IV_PLP-Dep_Aminotrnsfr"/>
</dbReference>
<keyword evidence="17" id="KW-1185">Reference proteome</keyword>
<name>A0A437QGP2_9PROT</name>
<protein>
    <recommendedName>
        <fullName evidence="8">Probable branched-chain-amino-acid aminotransferase</fullName>
        <ecNumber evidence="7">2.6.1.42</ecNumber>
    </recommendedName>
</protein>
<evidence type="ECO:0000256" key="11">
    <source>
        <dbReference type="ARBA" id="ARBA00048212"/>
    </source>
</evidence>
<evidence type="ECO:0000256" key="7">
    <source>
        <dbReference type="ARBA" id="ARBA00013053"/>
    </source>
</evidence>
<accession>A0A437QGP2</accession>
<evidence type="ECO:0000256" key="8">
    <source>
        <dbReference type="ARBA" id="ARBA00014472"/>
    </source>
</evidence>
<comment type="pathway">
    <text evidence="4">Amino-acid biosynthesis; L-valine biosynthesis; L-valine from pyruvate: step 4/4.</text>
</comment>
<dbReference type="PANTHER" id="PTHR42743:SF11">
    <property type="entry name" value="AMINODEOXYCHORISMATE LYASE"/>
    <property type="match status" value="1"/>
</dbReference>
<dbReference type="SUPFAM" id="SSF56752">
    <property type="entry name" value="D-aminoacid aminotransferase-like PLP-dependent enzymes"/>
    <property type="match status" value="1"/>
</dbReference>
<evidence type="ECO:0000256" key="1">
    <source>
        <dbReference type="ARBA" id="ARBA00001933"/>
    </source>
</evidence>
<dbReference type="RefSeq" id="WP_127767753.1">
    <property type="nucleotide sequence ID" value="NZ_SADE01000004.1"/>
</dbReference>
<dbReference type="GO" id="GO:0009082">
    <property type="term" value="P:branched-chain amino acid biosynthetic process"/>
    <property type="evidence" value="ECO:0007669"/>
    <property type="project" value="UniProtKB-KW"/>
</dbReference>
<reference evidence="17" key="1">
    <citation type="submission" date="2019-01" db="EMBL/GenBank/DDBJ databases">
        <title>Gri0909 isolated from a small marine red alga.</title>
        <authorList>
            <person name="Kim J."/>
            <person name="Jeong S.E."/>
            <person name="Jeon C.O."/>
        </authorList>
    </citation>
    <scope>NUCLEOTIDE SEQUENCE [LARGE SCALE GENOMIC DNA]</scope>
    <source>
        <strain evidence="17">Gri0909</strain>
    </source>
</reference>
<evidence type="ECO:0000256" key="6">
    <source>
        <dbReference type="ARBA" id="ARBA00009320"/>
    </source>
</evidence>
<evidence type="ECO:0000313" key="16">
    <source>
        <dbReference type="EMBL" id="RVU33723.1"/>
    </source>
</evidence>
<dbReference type="Pfam" id="PF01063">
    <property type="entry name" value="Aminotran_4"/>
    <property type="match status" value="1"/>
</dbReference>
<comment type="cofactor">
    <cofactor evidence="1 15">
        <name>pyridoxal 5'-phosphate</name>
        <dbReference type="ChEBI" id="CHEBI:597326"/>
    </cofactor>
</comment>
<evidence type="ECO:0000313" key="17">
    <source>
        <dbReference type="Proteomes" id="UP000287447"/>
    </source>
</evidence>
<evidence type="ECO:0000256" key="3">
    <source>
        <dbReference type="ARBA" id="ARBA00004824"/>
    </source>
</evidence>
<sequence length="317" mass="34624">MPADKTLHNERVVYLNGEILPESRAMISFRDTGFVYGDAVFDTGRTFGGKGFMLKEHVDRLYDTLSYVRIAPGMSKAEMLAKTEEVLAINAALLGPDEDYWVTQRVSRGISPVDGETPERDGATILIECMPLPLRARAGMFRDGIDAVVSSLKRTPPSALSPNAKTNNYMNMLLAQREVASYAPGAWAVLLDETGNICEGAGCNIFIVKNGTVFTPSTEYILDGITRQAAIDLCKKADIPLVERPLSLHNVAIADEAFFTSTSLCICPLRSFNGQTFSAVPGPVTKRLMDAFSALVGYDYVEQYLNHLSDDEVGTGF</sequence>